<dbReference type="AlphaFoldDB" id="A0A6J3LYZ9"/>
<dbReference type="Proteomes" id="UP000504637">
    <property type="component" value="Unplaced"/>
</dbReference>
<reference evidence="2" key="2">
    <citation type="submission" date="2020-04" db="EMBL/GenBank/DDBJ databases">
        <authorList>
            <consortium name="NCBI Genome Project"/>
        </authorList>
    </citation>
    <scope>NUCLEOTIDE SEQUENCE</scope>
    <source>
        <strain evidence="2">CBS 342.82</strain>
    </source>
</reference>
<evidence type="ECO:0000313" key="1">
    <source>
        <dbReference type="Proteomes" id="UP000504637"/>
    </source>
</evidence>
<name>A0A6J3LYZ9_9PEZI</name>
<reference evidence="2" key="3">
    <citation type="submission" date="2025-08" db="UniProtKB">
        <authorList>
            <consortium name="RefSeq"/>
        </authorList>
    </citation>
    <scope>IDENTIFICATION</scope>
    <source>
        <strain evidence="2">CBS 342.82</strain>
    </source>
</reference>
<sequence length="153" mass="17597">MFSESRDRHGKKQCWVVPMAWMCKRGTCTIAQYLTACTTTCHCTLQRANSVCLFWKRSTRFFFFRGWTYSARSLVAEFPDLAARDYATLLPCESAATSLDDTGFAEEDVGLSCARLSLSVIRELRRVDRDLSMRRGCVSTWCQPNQPQTRRQL</sequence>
<gene>
    <name evidence="2" type="ORF">K489DRAFT_261982</name>
</gene>
<dbReference type="RefSeq" id="XP_033458022.1">
    <property type="nucleotide sequence ID" value="XM_033600052.1"/>
</dbReference>
<keyword evidence="1" id="KW-1185">Reference proteome</keyword>
<dbReference type="GeneID" id="54357852"/>
<organism evidence="2">
    <name type="scientific">Dissoconium aciculare CBS 342.82</name>
    <dbReference type="NCBI Taxonomy" id="1314786"/>
    <lineage>
        <taxon>Eukaryota</taxon>
        <taxon>Fungi</taxon>
        <taxon>Dikarya</taxon>
        <taxon>Ascomycota</taxon>
        <taxon>Pezizomycotina</taxon>
        <taxon>Dothideomycetes</taxon>
        <taxon>Dothideomycetidae</taxon>
        <taxon>Mycosphaerellales</taxon>
        <taxon>Dissoconiaceae</taxon>
        <taxon>Dissoconium</taxon>
    </lineage>
</organism>
<proteinExistence type="predicted"/>
<reference evidence="2" key="1">
    <citation type="submission" date="2020-01" db="EMBL/GenBank/DDBJ databases">
        <authorList>
            <consortium name="DOE Joint Genome Institute"/>
            <person name="Haridas S."/>
            <person name="Albert R."/>
            <person name="Binder M."/>
            <person name="Bloem J."/>
            <person name="Labutti K."/>
            <person name="Salamov A."/>
            <person name="Andreopoulos B."/>
            <person name="Baker S.E."/>
            <person name="Barry K."/>
            <person name="Bills G."/>
            <person name="Bluhm B.H."/>
            <person name="Cannon C."/>
            <person name="Castanera R."/>
            <person name="Culley D.E."/>
            <person name="Daum C."/>
            <person name="Ezra D."/>
            <person name="Gonzalez J.B."/>
            <person name="Henrissat B."/>
            <person name="Kuo A."/>
            <person name="Liang C."/>
            <person name="Lipzen A."/>
            <person name="Lutzoni F."/>
            <person name="Magnuson J."/>
            <person name="Mondo S."/>
            <person name="Nolan M."/>
            <person name="Ohm R."/>
            <person name="Pangilinan J."/>
            <person name="Park H.-J."/>
            <person name="Ramirez L."/>
            <person name="Alfaro M."/>
            <person name="Sun H."/>
            <person name="Tritt A."/>
            <person name="Yoshinaga Y."/>
            <person name="Zwiers L.-H."/>
            <person name="Turgeon B.G."/>
            <person name="Goodwin S.B."/>
            <person name="Spatafora J.W."/>
            <person name="Crous P.W."/>
            <person name="Grigoriev I.V."/>
        </authorList>
    </citation>
    <scope>NUCLEOTIDE SEQUENCE</scope>
    <source>
        <strain evidence="2">CBS 342.82</strain>
    </source>
</reference>
<evidence type="ECO:0000313" key="2">
    <source>
        <dbReference type="RefSeq" id="XP_033458022.1"/>
    </source>
</evidence>
<protein>
    <submittedName>
        <fullName evidence="2">Uncharacterized protein</fullName>
    </submittedName>
</protein>
<accession>A0A6J3LYZ9</accession>